<proteinExistence type="predicted"/>
<dbReference type="Pfam" id="PF05494">
    <property type="entry name" value="MlaC"/>
    <property type="match status" value="1"/>
</dbReference>
<protein>
    <submittedName>
        <fullName evidence="1">ABC transporter</fullName>
    </submittedName>
</protein>
<keyword evidence="2" id="KW-1185">Reference proteome</keyword>
<dbReference type="PANTHER" id="PTHR36573:SF1">
    <property type="entry name" value="INTERMEMBRANE PHOSPHOLIPID TRANSPORT SYSTEM BINDING PROTEIN MLAC"/>
    <property type="match status" value="1"/>
</dbReference>
<dbReference type="InterPro" id="IPR042245">
    <property type="entry name" value="Tgt2/MlaC_sf"/>
</dbReference>
<dbReference type="OrthoDB" id="7839352at2"/>
<dbReference type="Proteomes" id="UP000196878">
    <property type="component" value="Unassembled WGS sequence"/>
</dbReference>
<dbReference type="EMBL" id="NIPW01000038">
    <property type="protein sequence ID" value="OWJ75554.1"/>
    <property type="molecule type" value="Genomic_DNA"/>
</dbReference>
<dbReference type="PROSITE" id="PS51318">
    <property type="entry name" value="TAT"/>
    <property type="match status" value="1"/>
</dbReference>
<evidence type="ECO:0000313" key="1">
    <source>
        <dbReference type="EMBL" id="OWJ75554.1"/>
    </source>
</evidence>
<reference evidence="1 2" key="1">
    <citation type="submission" date="2016-12" db="EMBL/GenBank/DDBJ databases">
        <title>Comparison of Traditional DNA-DNA Hybridization with In Silico Genomic Analysis.</title>
        <authorList>
            <person name="Nicholson A.C."/>
            <person name="Humrighouse B.W."/>
            <person name="Graziano J."/>
            <person name="Lasker B."/>
            <person name="Whitney A.M."/>
            <person name="Mcquiston J.R."/>
        </authorList>
    </citation>
    <scope>NUCLEOTIDE SEQUENCE [LARGE SCALE GENOMIC DNA]</scope>
    <source>
        <strain evidence="1 2">H2240</strain>
    </source>
</reference>
<sequence>MPLLAAEGPSRRSVLTMIGAGLLVATLPAGRALALTTGEARALIDRLVADINRIISSGMPEQAMYKEFERVFSQYADVPTIAASCLGPAARQTSAAQMRAYTQAFQGYIARKYGKRFRDFIGGQIEVTGSRQVNSFFEVTSVARLRGQQPFDVRWQVSDRSGANKFFNLIIEGVNMLATERTEIQAMLDQNGGDVARLTAALQRAG</sequence>
<dbReference type="InterPro" id="IPR008869">
    <property type="entry name" value="MlaC/ttg2D"/>
</dbReference>
<gene>
    <name evidence="1" type="ORF">CDV49_16765</name>
</gene>
<accession>A0A212A7I6</accession>
<evidence type="ECO:0000313" key="2">
    <source>
        <dbReference type="Proteomes" id="UP000196878"/>
    </source>
</evidence>
<dbReference type="Gene3D" id="3.10.450.710">
    <property type="entry name" value="Tgt2/MlaC"/>
    <property type="match status" value="1"/>
</dbReference>
<dbReference type="PANTHER" id="PTHR36573">
    <property type="entry name" value="INTERMEMBRANE PHOSPHOLIPID TRANSPORT SYSTEM BINDING PROTEIN MLAC"/>
    <property type="match status" value="1"/>
</dbReference>
<dbReference type="InterPro" id="IPR006311">
    <property type="entry name" value="TAT_signal"/>
</dbReference>
<comment type="caution">
    <text evidence="1">The sequence shown here is derived from an EMBL/GenBank/DDBJ whole genome shotgun (WGS) entry which is preliminary data.</text>
</comment>
<organism evidence="1 2">
    <name type="scientific">Haematobacter genomosp. 1</name>
    <dbReference type="NCBI Taxonomy" id="366618"/>
    <lineage>
        <taxon>Bacteria</taxon>
        <taxon>Pseudomonadati</taxon>
        <taxon>Pseudomonadota</taxon>
        <taxon>Alphaproteobacteria</taxon>
        <taxon>Rhodobacterales</taxon>
        <taxon>Paracoccaceae</taxon>
        <taxon>Haematobacter</taxon>
    </lineage>
</organism>
<name>A0A212A7I6_9RHOB</name>
<dbReference type="AlphaFoldDB" id="A0A212A7I6"/>